<name>A0ABY3Q232_9PSED</name>
<evidence type="ECO:0000256" key="1">
    <source>
        <dbReference type="SAM" id="SignalP"/>
    </source>
</evidence>
<sequence length="167" mass="19009">MRFFWVLALFANTANAAPVDICAPAVGAKYFLSQWTEGVRNFDLLSRIEGEKLSIEEGKVVTSEDVNGDGVKDFIFLSYSSAGSSGDFIYEFLIQCRGFLRNVGGEYFADVKVLDTHPEDSLFRDIRVYSYNRDKQDQIMHRDGKPITTSYVWGFNPRTKLYEGESR</sequence>
<dbReference type="Proteomes" id="UP001162907">
    <property type="component" value="Chromosome"/>
</dbReference>
<accession>A0ABY3Q232</accession>
<reference evidence="2 3" key="1">
    <citation type="journal article" date="2022" name="Int. J. Syst. Evol. Microbiol.">
        <title>Pseudomonas fitomaticsae sp. nov., isolated at Marimurtra Botanical Garden in Blanes, Catalonia, Spain.</title>
        <authorList>
            <person name="Atanasov K.E."/>
            <person name="Galbis D.M."/>
            <person name="Cornado D."/>
            <person name="Serpico A."/>
            <person name="Sanchez G."/>
            <person name="Bosch M."/>
            <person name="Ferrer A."/>
            <person name="Altabella T."/>
        </authorList>
    </citation>
    <scope>NUCLEOTIDE SEQUENCE [LARGE SCALE GENOMIC DNA]</scope>
    <source>
        <strain evidence="2 3">FIT81</strain>
    </source>
</reference>
<feature type="signal peptide" evidence="1">
    <location>
        <begin position="1"/>
        <end position="16"/>
    </location>
</feature>
<dbReference type="EMBL" id="CP075567">
    <property type="protein sequence ID" value="UFQ00147.1"/>
    <property type="molecule type" value="Genomic_DNA"/>
</dbReference>
<keyword evidence="1" id="KW-0732">Signal</keyword>
<keyword evidence="3" id="KW-1185">Reference proteome</keyword>
<organism evidence="2 3">
    <name type="scientific">Pseudomonas fitomaticsae</name>
    <dbReference type="NCBI Taxonomy" id="2837969"/>
    <lineage>
        <taxon>Bacteria</taxon>
        <taxon>Pseudomonadati</taxon>
        <taxon>Pseudomonadota</taxon>
        <taxon>Gammaproteobacteria</taxon>
        <taxon>Pseudomonadales</taxon>
        <taxon>Pseudomonadaceae</taxon>
        <taxon>Pseudomonas</taxon>
    </lineage>
</organism>
<feature type="chain" id="PRO_5047429161" evidence="1">
    <location>
        <begin position="17"/>
        <end position="167"/>
    </location>
</feature>
<gene>
    <name evidence="2" type="ORF">KJY40_00250</name>
</gene>
<proteinExistence type="predicted"/>
<evidence type="ECO:0000313" key="2">
    <source>
        <dbReference type="EMBL" id="UFQ00147.1"/>
    </source>
</evidence>
<dbReference type="RefSeq" id="WP_230734271.1">
    <property type="nucleotide sequence ID" value="NZ_CP075567.1"/>
</dbReference>
<evidence type="ECO:0000313" key="3">
    <source>
        <dbReference type="Proteomes" id="UP001162907"/>
    </source>
</evidence>
<protein>
    <submittedName>
        <fullName evidence="2">Uncharacterized protein</fullName>
    </submittedName>
</protein>